<accession>A0ABV6JX39</accession>
<sequence>MTDARRLPDPLAAARCLPPGAAVLARDLAPDVLFGLARLCRQRRLQLMVSGDGRLALRHRAGLHLPDRRQVRGLLPFLRLWRGGRGGLLSAAAHGRRGLGRGRRLRVDALLLSPVFPTRSHPGEGALGLLRWCALARDAAGAVIALGGMNAAGTRRLPRWVHGVAALEALLPPRHSVSRMSREIVTGHCSGRTG</sequence>
<dbReference type="EMBL" id="JBHLUN010000014">
    <property type="protein sequence ID" value="MFC0410253.1"/>
    <property type="molecule type" value="Genomic_DNA"/>
</dbReference>
<dbReference type="Proteomes" id="UP001589865">
    <property type="component" value="Unassembled WGS sequence"/>
</dbReference>
<reference evidence="2 3" key="1">
    <citation type="submission" date="2024-09" db="EMBL/GenBank/DDBJ databases">
        <authorList>
            <person name="Sun Q."/>
            <person name="Mori K."/>
        </authorList>
    </citation>
    <scope>NUCLEOTIDE SEQUENCE [LARGE SCALE GENOMIC DNA]</scope>
    <source>
        <strain evidence="2 3">TBRC 5777</strain>
    </source>
</reference>
<dbReference type="InterPro" id="IPR013785">
    <property type="entry name" value="Aldolase_TIM"/>
</dbReference>
<dbReference type="InterPro" id="IPR036206">
    <property type="entry name" value="ThiamineP_synth_sf"/>
</dbReference>
<dbReference type="InterPro" id="IPR022998">
    <property type="entry name" value="ThiamineP_synth_TenI"/>
</dbReference>
<gene>
    <name evidence="2" type="ORF">ACFFGY_18525</name>
</gene>
<dbReference type="Gene3D" id="3.20.20.70">
    <property type="entry name" value="Aldolase class I"/>
    <property type="match status" value="1"/>
</dbReference>
<dbReference type="RefSeq" id="WP_377046005.1">
    <property type="nucleotide sequence ID" value="NZ_JBHLUN010000014.1"/>
</dbReference>
<protein>
    <submittedName>
        <fullName evidence="2">Thiamine phosphate synthase</fullName>
    </submittedName>
</protein>
<evidence type="ECO:0000313" key="3">
    <source>
        <dbReference type="Proteomes" id="UP001589865"/>
    </source>
</evidence>
<proteinExistence type="predicted"/>
<feature type="domain" description="Thiamine phosphate synthase/TenI" evidence="1">
    <location>
        <begin position="36"/>
        <end position="168"/>
    </location>
</feature>
<dbReference type="SUPFAM" id="SSF51391">
    <property type="entry name" value="Thiamin phosphate synthase"/>
    <property type="match status" value="1"/>
</dbReference>
<evidence type="ECO:0000313" key="2">
    <source>
        <dbReference type="EMBL" id="MFC0410253.1"/>
    </source>
</evidence>
<keyword evidence="3" id="KW-1185">Reference proteome</keyword>
<name>A0ABV6JX39_9PROT</name>
<comment type="caution">
    <text evidence="2">The sequence shown here is derived from an EMBL/GenBank/DDBJ whole genome shotgun (WGS) entry which is preliminary data.</text>
</comment>
<evidence type="ECO:0000259" key="1">
    <source>
        <dbReference type="Pfam" id="PF02581"/>
    </source>
</evidence>
<dbReference type="Pfam" id="PF02581">
    <property type="entry name" value="TMP-TENI"/>
    <property type="match status" value="1"/>
</dbReference>
<organism evidence="2 3">
    <name type="scientific">Roseomonas elaeocarpi</name>
    <dbReference type="NCBI Taxonomy" id="907779"/>
    <lineage>
        <taxon>Bacteria</taxon>
        <taxon>Pseudomonadati</taxon>
        <taxon>Pseudomonadota</taxon>
        <taxon>Alphaproteobacteria</taxon>
        <taxon>Acetobacterales</taxon>
        <taxon>Roseomonadaceae</taxon>
        <taxon>Roseomonas</taxon>
    </lineage>
</organism>